<dbReference type="EMBL" id="JANBPY010004247">
    <property type="protein sequence ID" value="KAJ1948680.1"/>
    <property type="molecule type" value="Genomic_DNA"/>
</dbReference>
<keyword evidence="4" id="KW-0926">Vacuole</keyword>
<dbReference type="GO" id="GO:0005302">
    <property type="term" value="F:L-tyrosine transmembrane transporter activity"/>
    <property type="evidence" value="ECO:0007669"/>
    <property type="project" value="TreeGrafter"/>
</dbReference>
<feature type="domain" description="Amino acid transporter transmembrane" evidence="11">
    <location>
        <begin position="5"/>
        <end position="271"/>
    </location>
</feature>
<comment type="caution">
    <text evidence="12">The sequence shown here is derived from an EMBL/GenBank/DDBJ whole genome shotgun (WGS) entry which is preliminary data.</text>
</comment>
<feature type="transmembrane region" description="Helical" evidence="10">
    <location>
        <begin position="12"/>
        <end position="33"/>
    </location>
</feature>
<evidence type="ECO:0000256" key="9">
    <source>
        <dbReference type="SAM" id="MobiDB-lite"/>
    </source>
</evidence>
<feature type="non-terminal residue" evidence="12">
    <location>
        <position position="1"/>
    </location>
</feature>
<dbReference type="Pfam" id="PF01490">
    <property type="entry name" value="Aa_trans"/>
    <property type="match status" value="1"/>
</dbReference>
<evidence type="ECO:0000256" key="2">
    <source>
        <dbReference type="ARBA" id="ARBA00008066"/>
    </source>
</evidence>
<dbReference type="OrthoDB" id="438545at2759"/>
<dbReference type="GO" id="GO:0005313">
    <property type="term" value="F:L-glutamate transmembrane transporter activity"/>
    <property type="evidence" value="ECO:0007669"/>
    <property type="project" value="TreeGrafter"/>
</dbReference>
<gene>
    <name evidence="12" type="ORF">IWQ62_006858</name>
</gene>
<dbReference type="PANTHER" id="PTHR22950">
    <property type="entry name" value="AMINO ACID TRANSPORTER"/>
    <property type="match status" value="1"/>
</dbReference>
<accession>A0A9W8AFU4</accession>
<evidence type="ECO:0000313" key="13">
    <source>
        <dbReference type="Proteomes" id="UP001150925"/>
    </source>
</evidence>
<evidence type="ECO:0000313" key="12">
    <source>
        <dbReference type="EMBL" id="KAJ1948680.1"/>
    </source>
</evidence>
<feature type="transmembrane region" description="Helical" evidence="10">
    <location>
        <begin position="215"/>
        <end position="235"/>
    </location>
</feature>
<feature type="region of interest" description="Disordered" evidence="9">
    <location>
        <begin position="96"/>
        <end position="158"/>
    </location>
</feature>
<dbReference type="GO" id="GO:0005290">
    <property type="term" value="F:L-histidine transmembrane transporter activity"/>
    <property type="evidence" value="ECO:0007669"/>
    <property type="project" value="TreeGrafter"/>
</dbReference>
<evidence type="ECO:0000256" key="8">
    <source>
        <dbReference type="ARBA" id="ARBA00023136"/>
    </source>
</evidence>
<evidence type="ECO:0000256" key="5">
    <source>
        <dbReference type="ARBA" id="ARBA00022692"/>
    </source>
</evidence>
<evidence type="ECO:0000256" key="10">
    <source>
        <dbReference type="SAM" id="Phobius"/>
    </source>
</evidence>
<dbReference type="Proteomes" id="UP001150925">
    <property type="component" value="Unassembled WGS sequence"/>
</dbReference>
<organism evidence="12 13">
    <name type="scientific">Dispira parvispora</name>
    <dbReference type="NCBI Taxonomy" id="1520584"/>
    <lineage>
        <taxon>Eukaryota</taxon>
        <taxon>Fungi</taxon>
        <taxon>Fungi incertae sedis</taxon>
        <taxon>Zoopagomycota</taxon>
        <taxon>Kickxellomycotina</taxon>
        <taxon>Dimargaritomycetes</taxon>
        <taxon>Dimargaritales</taxon>
        <taxon>Dimargaritaceae</taxon>
        <taxon>Dispira</taxon>
    </lineage>
</organism>
<dbReference type="GO" id="GO:0000329">
    <property type="term" value="C:fungal-type vacuole membrane"/>
    <property type="evidence" value="ECO:0007669"/>
    <property type="project" value="TreeGrafter"/>
</dbReference>
<keyword evidence="7 10" id="KW-1133">Transmembrane helix</keyword>
<feature type="transmembrane region" description="Helical" evidence="10">
    <location>
        <begin position="189"/>
        <end position="209"/>
    </location>
</feature>
<name>A0A9W8AFU4_9FUNG</name>
<keyword evidence="6" id="KW-0029">Amino-acid transport</keyword>
<evidence type="ECO:0000256" key="7">
    <source>
        <dbReference type="ARBA" id="ARBA00022989"/>
    </source>
</evidence>
<sequence>LRDNSPRKIKASIHIAISSAALAYLVVAILGYLTFGDDVLPNIILMYKNGPMVVVGQFAIGILMLLSYPLQCHPCRACLDKVITGYVIPRLKHSTAHSGYTPPPSDSNGDHAPSDSTASTRRPLRGIAGSAHGGGYEALQDHDDEERHPSPDDGVTRDEMVDYVRHRSTVGLSRTNSQHSLRQSGLSPLMFNLVTLLILTLSYLVAISVSQLDLVLSFVGSTGSTVISFILPGLFYYKLHQRSRWSFFKIMAVLLVIYGFLVMTICLTFNIIRLFKSR</sequence>
<keyword evidence="5 10" id="KW-0812">Transmembrane</keyword>
<evidence type="ECO:0000256" key="4">
    <source>
        <dbReference type="ARBA" id="ARBA00022554"/>
    </source>
</evidence>
<feature type="transmembrane region" description="Helical" evidence="10">
    <location>
        <begin position="247"/>
        <end position="272"/>
    </location>
</feature>
<reference evidence="12" key="1">
    <citation type="submission" date="2022-07" db="EMBL/GenBank/DDBJ databases">
        <title>Phylogenomic reconstructions and comparative analyses of Kickxellomycotina fungi.</title>
        <authorList>
            <person name="Reynolds N.K."/>
            <person name="Stajich J.E."/>
            <person name="Barry K."/>
            <person name="Grigoriev I.V."/>
            <person name="Crous P."/>
            <person name="Smith M.E."/>
        </authorList>
    </citation>
    <scope>NUCLEOTIDE SEQUENCE</scope>
    <source>
        <strain evidence="12">RSA 1196</strain>
    </source>
</reference>
<evidence type="ECO:0000256" key="6">
    <source>
        <dbReference type="ARBA" id="ARBA00022970"/>
    </source>
</evidence>
<dbReference type="GO" id="GO:0061459">
    <property type="term" value="F:L-arginine transmembrane transporter activity"/>
    <property type="evidence" value="ECO:0007669"/>
    <property type="project" value="TreeGrafter"/>
</dbReference>
<dbReference type="GO" id="GO:0015194">
    <property type="term" value="F:L-serine transmembrane transporter activity"/>
    <property type="evidence" value="ECO:0007669"/>
    <property type="project" value="TreeGrafter"/>
</dbReference>
<dbReference type="AlphaFoldDB" id="A0A9W8AFU4"/>
<keyword evidence="13" id="KW-1185">Reference proteome</keyword>
<dbReference type="InterPro" id="IPR013057">
    <property type="entry name" value="AA_transpt_TM"/>
</dbReference>
<evidence type="ECO:0000256" key="3">
    <source>
        <dbReference type="ARBA" id="ARBA00022448"/>
    </source>
</evidence>
<comment type="similarity">
    <text evidence="2">Belongs to the amino acid/polyamine transporter 2 family.</text>
</comment>
<evidence type="ECO:0000259" key="11">
    <source>
        <dbReference type="Pfam" id="PF01490"/>
    </source>
</evidence>
<feature type="transmembrane region" description="Helical" evidence="10">
    <location>
        <begin position="53"/>
        <end position="70"/>
    </location>
</feature>
<protein>
    <recommendedName>
        <fullName evidence="11">Amino acid transporter transmembrane domain-containing protein</fullName>
    </recommendedName>
</protein>
<dbReference type="PANTHER" id="PTHR22950:SF678">
    <property type="entry name" value="VACUOLAR AMINO ACID TRANSPORTER 5-RELATED"/>
    <property type="match status" value="1"/>
</dbReference>
<keyword evidence="3" id="KW-0813">Transport</keyword>
<proteinExistence type="inferred from homology"/>
<dbReference type="GO" id="GO:0015189">
    <property type="term" value="F:L-lysine transmembrane transporter activity"/>
    <property type="evidence" value="ECO:0007669"/>
    <property type="project" value="TreeGrafter"/>
</dbReference>
<evidence type="ECO:0000256" key="1">
    <source>
        <dbReference type="ARBA" id="ARBA00004128"/>
    </source>
</evidence>
<keyword evidence="8 10" id="KW-0472">Membrane</keyword>
<feature type="compositionally biased region" description="Basic and acidic residues" evidence="9">
    <location>
        <begin position="139"/>
        <end position="158"/>
    </location>
</feature>
<comment type="subcellular location">
    <subcellularLocation>
        <location evidence="1">Vacuole membrane</location>
        <topology evidence="1">Multi-pass membrane protein</topology>
    </subcellularLocation>
</comment>